<dbReference type="EMBL" id="JAFCMP010000457">
    <property type="protein sequence ID" value="KAG5179574.1"/>
    <property type="molecule type" value="Genomic_DNA"/>
</dbReference>
<keyword evidence="4 8" id="KW-1133">Transmembrane helix</keyword>
<sequence length="267" mass="27669">MAMLAFFNNLALRFTPAGYVFPFCVDSSLTLSDDAAAAKFRVPPLAAAATSAALFAAFMAMHSLLARPRTKRFLAAKLGVPETAERSLYCLQSVALLTTAMAAWAPVDAPVIWDAPPWARPLVWAAHAAALAFLLTAPLDSADLMGLRRATGRGGGGVGAGGADGAAAAHAGEPPLLVTRGHYALVRHPMQTGTVAALLTHPRMTAGHLALVAALSAYSFAATLLLEEADLAAVFGEQWACYAEATPALVPRLRLCPARGGAKAKAQ</sequence>
<dbReference type="PANTHER" id="PTHR31040:SF1">
    <property type="entry name" value="NURIM"/>
    <property type="match status" value="1"/>
</dbReference>
<evidence type="ECO:0000313" key="10">
    <source>
        <dbReference type="EMBL" id="KAG5179574.1"/>
    </source>
</evidence>
<dbReference type="InterPro" id="IPR033580">
    <property type="entry name" value="Nurim-like"/>
</dbReference>
<evidence type="ECO:0000313" key="11">
    <source>
        <dbReference type="Proteomes" id="UP000664859"/>
    </source>
</evidence>
<dbReference type="Pfam" id="PF07298">
    <property type="entry name" value="NnrU"/>
    <property type="match status" value="1"/>
</dbReference>
<comment type="subcellular location">
    <subcellularLocation>
        <location evidence="1">Membrane</location>
        <topology evidence="1">Multi-pass membrane protein</topology>
    </subcellularLocation>
</comment>
<evidence type="ECO:0000256" key="1">
    <source>
        <dbReference type="ARBA" id="ARBA00004141"/>
    </source>
</evidence>
<keyword evidence="5 8" id="KW-0472">Membrane</keyword>
<comment type="similarity">
    <text evidence="2">Belongs to the nurim family.</text>
</comment>
<dbReference type="PANTHER" id="PTHR31040">
    <property type="entry name" value="NURIM"/>
    <property type="match status" value="1"/>
</dbReference>
<protein>
    <recommendedName>
        <fullName evidence="7">Nuclear envelope membrane protein</fullName>
    </recommendedName>
    <alternativeName>
        <fullName evidence="6">Nuclear rim protein</fullName>
    </alternativeName>
</protein>
<evidence type="ECO:0000256" key="7">
    <source>
        <dbReference type="ARBA" id="ARBA00032957"/>
    </source>
</evidence>
<reference evidence="10" key="1">
    <citation type="submission" date="2021-02" db="EMBL/GenBank/DDBJ databases">
        <title>First Annotated Genome of the Yellow-green Alga Tribonema minus.</title>
        <authorList>
            <person name="Mahan K.M."/>
        </authorList>
    </citation>
    <scope>NUCLEOTIDE SEQUENCE</scope>
    <source>
        <strain evidence="10">UTEX B ZZ1240</strain>
    </source>
</reference>
<evidence type="ECO:0000256" key="3">
    <source>
        <dbReference type="ARBA" id="ARBA00022692"/>
    </source>
</evidence>
<name>A0A836CBG4_9STRA</name>
<gene>
    <name evidence="10" type="ORF">JKP88DRAFT_280277</name>
</gene>
<feature type="transmembrane region" description="Helical" evidence="8">
    <location>
        <begin position="46"/>
        <end position="66"/>
    </location>
</feature>
<evidence type="ECO:0000256" key="4">
    <source>
        <dbReference type="ARBA" id="ARBA00022989"/>
    </source>
</evidence>
<evidence type="ECO:0000256" key="6">
    <source>
        <dbReference type="ARBA" id="ARBA00031700"/>
    </source>
</evidence>
<keyword evidence="11" id="KW-1185">Reference proteome</keyword>
<dbReference type="Proteomes" id="UP000664859">
    <property type="component" value="Unassembled WGS sequence"/>
</dbReference>
<proteinExistence type="inferred from homology"/>
<dbReference type="InterPro" id="IPR009915">
    <property type="entry name" value="NnrU_dom"/>
</dbReference>
<organism evidence="10 11">
    <name type="scientific">Tribonema minus</name>
    <dbReference type="NCBI Taxonomy" id="303371"/>
    <lineage>
        <taxon>Eukaryota</taxon>
        <taxon>Sar</taxon>
        <taxon>Stramenopiles</taxon>
        <taxon>Ochrophyta</taxon>
        <taxon>PX clade</taxon>
        <taxon>Xanthophyceae</taxon>
        <taxon>Tribonematales</taxon>
        <taxon>Tribonemataceae</taxon>
        <taxon>Tribonema</taxon>
    </lineage>
</organism>
<comment type="caution">
    <text evidence="10">The sequence shown here is derived from an EMBL/GenBank/DDBJ whole genome shotgun (WGS) entry which is preliminary data.</text>
</comment>
<evidence type="ECO:0000256" key="5">
    <source>
        <dbReference type="ARBA" id="ARBA00023136"/>
    </source>
</evidence>
<evidence type="ECO:0000256" key="8">
    <source>
        <dbReference type="SAM" id="Phobius"/>
    </source>
</evidence>
<keyword evidence="3 8" id="KW-0812">Transmembrane</keyword>
<accession>A0A836CBG4</accession>
<feature type="domain" description="NnrU" evidence="9">
    <location>
        <begin position="53"/>
        <end position="246"/>
    </location>
</feature>
<evidence type="ECO:0000256" key="2">
    <source>
        <dbReference type="ARBA" id="ARBA00010631"/>
    </source>
</evidence>
<evidence type="ECO:0000259" key="9">
    <source>
        <dbReference type="Pfam" id="PF07298"/>
    </source>
</evidence>
<feature type="transmembrane region" description="Helical" evidence="8">
    <location>
        <begin position="87"/>
        <end position="106"/>
    </location>
</feature>
<dbReference type="GO" id="GO:0031965">
    <property type="term" value="C:nuclear membrane"/>
    <property type="evidence" value="ECO:0007669"/>
    <property type="project" value="TreeGrafter"/>
</dbReference>
<dbReference type="Gene3D" id="1.20.120.1630">
    <property type="match status" value="1"/>
</dbReference>
<dbReference type="AlphaFoldDB" id="A0A836CBG4"/>
<feature type="transmembrane region" description="Helical" evidence="8">
    <location>
        <begin position="118"/>
        <end position="139"/>
    </location>
</feature>